<feature type="non-terminal residue" evidence="1">
    <location>
        <position position="162"/>
    </location>
</feature>
<evidence type="ECO:0000313" key="1">
    <source>
        <dbReference type="EMBL" id="GME31960.1"/>
    </source>
</evidence>
<organism evidence="1 2">
    <name type="scientific">Neofusicoccum parvum</name>
    <dbReference type="NCBI Taxonomy" id="310453"/>
    <lineage>
        <taxon>Eukaryota</taxon>
        <taxon>Fungi</taxon>
        <taxon>Dikarya</taxon>
        <taxon>Ascomycota</taxon>
        <taxon>Pezizomycotina</taxon>
        <taxon>Dothideomycetes</taxon>
        <taxon>Dothideomycetes incertae sedis</taxon>
        <taxon>Botryosphaeriales</taxon>
        <taxon>Botryosphaeriaceae</taxon>
        <taxon>Neofusicoccum</taxon>
    </lineage>
</organism>
<sequence length="162" mass="18359">MLSTAPWSAPTSDHGSATQRLVAVAELRDMIREALLGALDSRISAIRDRRGAKICGLELIIPGYSNDPGAISQYMSTFNQLFGLLKDVSTVRVLLRVHKDQKLSRDGTISHEKYLYTFFNFLGRYMPSIRQLTVIIILERNAEHRKIQIECFRSLLTGLFVF</sequence>
<comment type="caution">
    <text evidence="1">The sequence shown here is derived from an EMBL/GenBank/DDBJ whole genome shotgun (WGS) entry which is preliminary data.</text>
</comment>
<protein>
    <submittedName>
        <fullName evidence="1">Uncharacterized protein</fullName>
    </submittedName>
</protein>
<keyword evidence="2" id="KW-1185">Reference proteome</keyword>
<gene>
    <name evidence="1" type="primary">g6812</name>
    <name evidence="1" type="ORF">NpPPO83_00006812</name>
</gene>
<reference evidence="1" key="1">
    <citation type="submission" date="2024-09" db="EMBL/GenBank/DDBJ databases">
        <title>Draft Genome Sequences of Neofusicoccum parvum.</title>
        <authorList>
            <person name="Ashida A."/>
            <person name="Camagna M."/>
            <person name="Tanaka A."/>
            <person name="Takemoto D."/>
        </authorList>
    </citation>
    <scope>NUCLEOTIDE SEQUENCE</scope>
    <source>
        <strain evidence="1">PPO83</strain>
    </source>
</reference>
<evidence type="ECO:0000313" key="2">
    <source>
        <dbReference type="Proteomes" id="UP001165186"/>
    </source>
</evidence>
<name>A0ACB5S9Q1_9PEZI</name>
<accession>A0ACB5S9Q1</accession>
<proteinExistence type="predicted"/>
<dbReference type="EMBL" id="BSXG01000214">
    <property type="protein sequence ID" value="GME31960.1"/>
    <property type="molecule type" value="Genomic_DNA"/>
</dbReference>
<dbReference type="Proteomes" id="UP001165186">
    <property type="component" value="Unassembled WGS sequence"/>
</dbReference>